<sequence>MTEYADIVPLAQEQAVAALRQATEQAIDALLGSSLTQKALEQRVAALEEDLSEARDEIKMLGQDLKLREKELDLEISSNKRLQAELKEYEIRAEAFHSFEEILKQKDKYIAELQQRLKDSEQQQEQTKTNECAKLEEQLQTSEQQLEKSNTTIEKLKGRIWGLKDERDLKEPLVQVGVAIRRQFLIQAKDKSFGRSLDQASDVEHIKRGNAAAYEGNGLADEALLLAGFLDMKEWKEFFVNNLYGVQPGEYASCYQGYQRARNCWVTVQTVQPGRGAKPCFLARSEVDRRTLEIFQEYARDGDAADVDPGVQKSIARVEKLTEEIADSLRGGPVGLIFPAPKGPKGS</sequence>
<reference evidence="2 3" key="1">
    <citation type="submission" date="2016-04" db="EMBL/GenBank/DDBJ databases">
        <title>A degradative enzymes factory behind the ericoid mycorrhizal symbiosis.</title>
        <authorList>
            <consortium name="DOE Joint Genome Institute"/>
            <person name="Martino E."/>
            <person name="Morin E."/>
            <person name="Grelet G."/>
            <person name="Kuo A."/>
            <person name="Kohler A."/>
            <person name="Daghino S."/>
            <person name="Barry K."/>
            <person name="Choi C."/>
            <person name="Cichocki N."/>
            <person name="Clum A."/>
            <person name="Copeland A."/>
            <person name="Hainaut M."/>
            <person name="Haridas S."/>
            <person name="Labutti K."/>
            <person name="Lindquist E."/>
            <person name="Lipzen A."/>
            <person name="Khouja H.-R."/>
            <person name="Murat C."/>
            <person name="Ohm R."/>
            <person name="Olson A."/>
            <person name="Spatafora J."/>
            <person name="Veneault-Fourrey C."/>
            <person name="Henrissat B."/>
            <person name="Grigoriev I."/>
            <person name="Martin F."/>
            <person name="Perotto S."/>
        </authorList>
    </citation>
    <scope>NUCLEOTIDE SEQUENCE [LARGE SCALE GENOMIC DNA]</scope>
    <source>
        <strain evidence="2 3">F</strain>
    </source>
</reference>
<dbReference type="OrthoDB" id="3547347at2759"/>
<protein>
    <submittedName>
        <fullName evidence="2">Uncharacterized protein</fullName>
    </submittedName>
</protein>
<evidence type="ECO:0000256" key="1">
    <source>
        <dbReference type="SAM" id="Coils"/>
    </source>
</evidence>
<dbReference type="EMBL" id="KZ613950">
    <property type="protein sequence ID" value="PMD36957.1"/>
    <property type="molecule type" value="Genomic_DNA"/>
</dbReference>
<evidence type="ECO:0000313" key="2">
    <source>
        <dbReference type="EMBL" id="PMD36957.1"/>
    </source>
</evidence>
<gene>
    <name evidence="2" type="ORF">L207DRAFT_92082</name>
</gene>
<dbReference type="AlphaFoldDB" id="A0A2J6REL9"/>
<dbReference type="Proteomes" id="UP000235786">
    <property type="component" value="Unassembled WGS sequence"/>
</dbReference>
<name>A0A2J6REL9_HYAVF</name>
<evidence type="ECO:0000313" key="3">
    <source>
        <dbReference type="Proteomes" id="UP000235786"/>
    </source>
</evidence>
<feature type="coiled-coil region" evidence="1">
    <location>
        <begin position="37"/>
        <end position="159"/>
    </location>
</feature>
<proteinExistence type="predicted"/>
<keyword evidence="3" id="KW-1185">Reference proteome</keyword>
<organism evidence="2 3">
    <name type="scientific">Hyaloscypha variabilis (strain UAMH 11265 / GT02V1 / F)</name>
    <name type="common">Meliniomyces variabilis</name>
    <dbReference type="NCBI Taxonomy" id="1149755"/>
    <lineage>
        <taxon>Eukaryota</taxon>
        <taxon>Fungi</taxon>
        <taxon>Dikarya</taxon>
        <taxon>Ascomycota</taxon>
        <taxon>Pezizomycotina</taxon>
        <taxon>Leotiomycetes</taxon>
        <taxon>Helotiales</taxon>
        <taxon>Hyaloscyphaceae</taxon>
        <taxon>Hyaloscypha</taxon>
        <taxon>Hyaloscypha variabilis</taxon>
    </lineage>
</organism>
<keyword evidence="1" id="KW-0175">Coiled coil</keyword>
<accession>A0A2J6REL9</accession>